<dbReference type="SUPFAM" id="SSF52218">
    <property type="entry name" value="Flavoproteins"/>
    <property type="match status" value="1"/>
</dbReference>
<dbReference type="PANTHER" id="PTHR30543">
    <property type="entry name" value="CHROMATE REDUCTASE"/>
    <property type="match status" value="1"/>
</dbReference>
<comment type="caution">
    <text evidence="2">The sequence shown here is derived from an EMBL/GenBank/DDBJ whole genome shotgun (WGS) entry which is preliminary data.</text>
</comment>
<evidence type="ECO:0000313" key="2">
    <source>
        <dbReference type="EMBL" id="KKW12939.1"/>
    </source>
</evidence>
<dbReference type="GO" id="GO:0005829">
    <property type="term" value="C:cytosol"/>
    <property type="evidence" value="ECO:0007669"/>
    <property type="project" value="TreeGrafter"/>
</dbReference>
<gene>
    <name evidence="2" type="ORF">UY48_C0007G0028</name>
</gene>
<sequence length="133" mass="15124">MSEKVAPWVLAEAKKHTEAEFELIDLRDWPLPFYNEPTSVTGLTKYSIPLAEKWSEKIRQGDGFLIVTPEYNHGYSAVLKNALDYLYTEWHRKPVAFVSYGGPVGGSRAVEQLRLVSIELKMVPVRESKVRTG</sequence>
<reference evidence="2 3" key="1">
    <citation type="journal article" date="2015" name="Nature">
        <title>rRNA introns, odd ribosomes, and small enigmatic genomes across a large radiation of phyla.</title>
        <authorList>
            <person name="Brown C.T."/>
            <person name="Hug L.A."/>
            <person name="Thomas B.C."/>
            <person name="Sharon I."/>
            <person name="Castelle C.J."/>
            <person name="Singh A."/>
            <person name="Wilkins M.J."/>
            <person name="Williams K.H."/>
            <person name="Banfield J.F."/>
        </authorList>
    </citation>
    <scope>NUCLEOTIDE SEQUENCE [LARGE SCALE GENOMIC DNA]</scope>
</reference>
<feature type="domain" description="NADPH-dependent FMN reductase-like" evidence="1">
    <location>
        <begin position="2"/>
        <end position="128"/>
    </location>
</feature>
<dbReference type="EMBL" id="LCQD01000007">
    <property type="protein sequence ID" value="KKW12939.1"/>
    <property type="molecule type" value="Genomic_DNA"/>
</dbReference>
<dbReference type="Gene3D" id="3.40.50.360">
    <property type="match status" value="1"/>
</dbReference>
<dbReference type="Pfam" id="PF03358">
    <property type="entry name" value="FMN_red"/>
    <property type="match status" value="1"/>
</dbReference>
<accession>A0A0G1Z2E6</accession>
<evidence type="ECO:0000313" key="3">
    <source>
        <dbReference type="Proteomes" id="UP000034588"/>
    </source>
</evidence>
<dbReference type="InterPro" id="IPR029039">
    <property type="entry name" value="Flavoprotein-like_sf"/>
</dbReference>
<evidence type="ECO:0000259" key="1">
    <source>
        <dbReference type="Pfam" id="PF03358"/>
    </source>
</evidence>
<dbReference type="Proteomes" id="UP000034588">
    <property type="component" value="Unassembled WGS sequence"/>
</dbReference>
<organism evidence="2 3">
    <name type="scientific">Candidatus Gottesmanbacteria bacterium GW2011_GWB1_49_7</name>
    <dbReference type="NCBI Taxonomy" id="1618448"/>
    <lineage>
        <taxon>Bacteria</taxon>
        <taxon>Candidatus Gottesmaniibacteriota</taxon>
    </lineage>
</organism>
<dbReference type="InterPro" id="IPR005025">
    <property type="entry name" value="FMN_Rdtase-like_dom"/>
</dbReference>
<proteinExistence type="predicted"/>
<dbReference type="GO" id="GO:0016491">
    <property type="term" value="F:oxidoreductase activity"/>
    <property type="evidence" value="ECO:0007669"/>
    <property type="project" value="InterPro"/>
</dbReference>
<protein>
    <submittedName>
        <fullName evidence="2">NADPH-dependent FMN reductase</fullName>
    </submittedName>
</protein>
<name>A0A0G1Z2E6_9BACT</name>
<dbReference type="GO" id="GO:0010181">
    <property type="term" value="F:FMN binding"/>
    <property type="evidence" value="ECO:0007669"/>
    <property type="project" value="TreeGrafter"/>
</dbReference>
<dbReference type="PANTHER" id="PTHR30543:SF21">
    <property type="entry name" value="NAD(P)H-DEPENDENT FMN REDUCTASE LOT6"/>
    <property type="match status" value="1"/>
</dbReference>
<dbReference type="InterPro" id="IPR050712">
    <property type="entry name" value="NAD(P)H-dep_reductase"/>
</dbReference>
<dbReference type="AlphaFoldDB" id="A0A0G1Z2E6"/>